<dbReference type="InterPro" id="IPR000983">
    <property type="entry name" value="Bac_GSPG_pilin"/>
</dbReference>
<evidence type="ECO:0000256" key="5">
    <source>
        <dbReference type="ARBA" id="ARBA00022481"/>
    </source>
</evidence>
<keyword evidence="8 10" id="KW-1133">Transmembrane helix</keyword>
<evidence type="ECO:0000259" key="11">
    <source>
        <dbReference type="Pfam" id="PF08334"/>
    </source>
</evidence>
<dbReference type="AlphaFoldDB" id="A0A3B1B8C7"/>
<keyword evidence="4" id="KW-1003">Cell membrane</keyword>
<dbReference type="Pfam" id="PF07963">
    <property type="entry name" value="N_methyl"/>
    <property type="match status" value="1"/>
</dbReference>
<protein>
    <recommendedName>
        <fullName evidence="3">Type II secretion system core protein G</fullName>
    </recommendedName>
</protein>
<comment type="similarity">
    <text evidence="2">Belongs to the GSP G family.</text>
</comment>
<feature type="transmembrane region" description="Helical" evidence="10">
    <location>
        <begin position="33"/>
        <end position="57"/>
    </location>
</feature>
<dbReference type="InterPro" id="IPR045584">
    <property type="entry name" value="Pilin-like"/>
</dbReference>
<dbReference type="PROSITE" id="PS00409">
    <property type="entry name" value="PROKAR_NTER_METHYL"/>
    <property type="match status" value="1"/>
</dbReference>
<evidence type="ECO:0000256" key="3">
    <source>
        <dbReference type="ARBA" id="ARBA00020042"/>
    </source>
</evidence>
<dbReference type="NCBIfam" id="TIGR02532">
    <property type="entry name" value="IV_pilin_GFxxxE"/>
    <property type="match status" value="1"/>
</dbReference>
<dbReference type="PRINTS" id="PR00813">
    <property type="entry name" value="BCTERIALGSPG"/>
</dbReference>
<keyword evidence="6" id="KW-0997">Cell inner membrane</keyword>
<dbReference type="InterPro" id="IPR012902">
    <property type="entry name" value="N_methyl_site"/>
</dbReference>
<keyword evidence="7 10" id="KW-0812">Transmembrane</keyword>
<dbReference type="Gene3D" id="3.30.700.10">
    <property type="entry name" value="Glycoprotein, Type 4 Pilin"/>
    <property type="match status" value="1"/>
</dbReference>
<evidence type="ECO:0000256" key="2">
    <source>
        <dbReference type="ARBA" id="ARBA00009984"/>
    </source>
</evidence>
<evidence type="ECO:0000256" key="4">
    <source>
        <dbReference type="ARBA" id="ARBA00022475"/>
    </source>
</evidence>
<evidence type="ECO:0000256" key="8">
    <source>
        <dbReference type="ARBA" id="ARBA00022989"/>
    </source>
</evidence>
<keyword evidence="9 10" id="KW-0472">Membrane</keyword>
<sequence>MIFVHLFTGEKQVNHAQIYIKPQLPRSADQSGFTLIEIMVVIVILGILAAVVVPNIMSRPGEARIAKAKQDIRALSTAFDLYKLDNYTYPTTDQGIEALATKPTSPPIPKHYREKGYIKRTPLDPWQNPYQYLNPGEHGPIDIYSLGPDQTPSEDDIGNWMLE</sequence>
<dbReference type="PANTHER" id="PTHR30093:SF44">
    <property type="entry name" value="TYPE II SECRETION SYSTEM CORE PROTEIN G"/>
    <property type="match status" value="1"/>
</dbReference>
<accession>A0A3B1B8C7</accession>
<dbReference type="GO" id="GO:0015628">
    <property type="term" value="P:protein secretion by the type II secretion system"/>
    <property type="evidence" value="ECO:0007669"/>
    <property type="project" value="InterPro"/>
</dbReference>
<dbReference type="InterPro" id="IPR013545">
    <property type="entry name" value="T2SS_protein-GspG_C"/>
</dbReference>
<evidence type="ECO:0000313" key="12">
    <source>
        <dbReference type="EMBL" id="VAX14509.1"/>
    </source>
</evidence>
<name>A0A3B1B8C7_9ZZZZ</name>
<gene>
    <name evidence="12" type="ORF">MNBD_GAMMA24-887</name>
</gene>
<dbReference type="NCBIfam" id="TIGR01710">
    <property type="entry name" value="typeII_sec_gspG"/>
    <property type="match status" value="1"/>
</dbReference>
<dbReference type="GO" id="GO:0015627">
    <property type="term" value="C:type II protein secretion system complex"/>
    <property type="evidence" value="ECO:0007669"/>
    <property type="project" value="InterPro"/>
</dbReference>
<proteinExistence type="inferred from homology"/>
<dbReference type="SUPFAM" id="SSF54523">
    <property type="entry name" value="Pili subunits"/>
    <property type="match status" value="1"/>
</dbReference>
<dbReference type="EMBL" id="UOFZ01000176">
    <property type="protein sequence ID" value="VAX14509.1"/>
    <property type="molecule type" value="Genomic_DNA"/>
</dbReference>
<evidence type="ECO:0000256" key="6">
    <source>
        <dbReference type="ARBA" id="ARBA00022519"/>
    </source>
</evidence>
<dbReference type="InterPro" id="IPR010054">
    <property type="entry name" value="Type2_sec_GspG"/>
</dbReference>
<evidence type="ECO:0000256" key="10">
    <source>
        <dbReference type="SAM" id="Phobius"/>
    </source>
</evidence>
<comment type="subcellular location">
    <subcellularLocation>
        <location evidence="1">Cell inner membrane</location>
        <topology evidence="1">Single-pass membrane protein</topology>
    </subcellularLocation>
</comment>
<evidence type="ECO:0000256" key="1">
    <source>
        <dbReference type="ARBA" id="ARBA00004377"/>
    </source>
</evidence>
<keyword evidence="5" id="KW-0488">Methylation</keyword>
<dbReference type="PANTHER" id="PTHR30093">
    <property type="entry name" value="GENERAL SECRETION PATHWAY PROTEIN G"/>
    <property type="match status" value="1"/>
</dbReference>
<dbReference type="Pfam" id="PF08334">
    <property type="entry name" value="T2SSG"/>
    <property type="match status" value="1"/>
</dbReference>
<evidence type="ECO:0000256" key="9">
    <source>
        <dbReference type="ARBA" id="ARBA00023136"/>
    </source>
</evidence>
<dbReference type="GO" id="GO:0005886">
    <property type="term" value="C:plasma membrane"/>
    <property type="evidence" value="ECO:0007669"/>
    <property type="project" value="UniProtKB-SubCell"/>
</dbReference>
<feature type="domain" description="Type II secretion system protein GspG C-terminal" evidence="11">
    <location>
        <begin position="55"/>
        <end position="160"/>
    </location>
</feature>
<reference evidence="12" key="1">
    <citation type="submission" date="2018-06" db="EMBL/GenBank/DDBJ databases">
        <authorList>
            <person name="Zhirakovskaya E."/>
        </authorList>
    </citation>
    <scope>NUCLEOTIDE SEQUENCE</scope>
</reference>
<organism evidence="12">
    <name type="scientific">hydrothermal vent metagenome</name>
    <dbReference type="NCBI Taxonomy" id="652676"/>
    <lineage>
        <taxon>unclassified sequences</taxon>
        <taxon>metagenomes</taxon>
        <taxon>ecological metagenomes</taxon>
    </lineage>
</organism>
<evidence type="ECO:0000256" key="7">
    <source>
        <dbReference type="ARBA" id="ARBA00022692"/>
    </source>
</evidence>